<dbReference type="WBParaSite" id="PS1159_v2.g2293.t1">
    <property type="protein sequence ID" value="PS1159_v2.g2293.t1"/>
    <property type="gene ID" value="PS1159_v2.g2293"/>
</dbReference>
<sequence>MATKNDKYPFVEQSFTTSENQNYNLNLNQSGKCPILVPVQFYSKPNNDEYFVSDNYEEREKLQSWDNKASSFTTLIEGNDDLKKRWKNENTLKTTNKSTLSLHIAAYENSIEAAVSDLFVNENNEGLKKEKFGSIKKRCFINSLKSRNPFEFARQKNGDQRYEPEVMQYKSSQQLLGSNRPSSSQQIGHNDGNIVRPQMSADRSMAQLAKVD</sequence>
<reference evidence="2" key="1">
    <citation type="submission" date="2022-11" db="UniProtKB">
        <authorList>
            <consortium name="WormBaseParasite"/>
        </authorList>
    </citation>
    <scope>IDENTIFICATION</scope>
</reference>
<proteinExistence type="predicted"/>
<evidence type="ECO:0000313" key="2">
    <source>
        <dbReference type="WBParaSite" id="PS1159_v2.g2293.t1"/>
    </source>
</evidence>
<organism evidence="1 2">
    <name type="scientific">Panagrolaimus sp. PS1159</name>
    <dbReference type="NCBI Taxonomy" id="55785"/>
    <lineage>
        <taxon>Eukaryota</taxon>
        <taxon>Metazoa</taxon>
        <taxon>Ecdysozoa</taxon>
        <taxon>Nematoda</taxon>
        <taxon>Chromadorea</taxon>
        <taxon>Rhabditida</taxon>
        <taxon>Tylenchina</taxon>
        <taxon>Panagrolaimomorpha</taxon>
        <taxon>Panagrolaimoidea</taxon>
        <taxon>Panagrolaimidae</taxon>
        <taxon>Panagrolaimus</taxon>
    </lineage>
</organism>
<name>A0AC35G0K9_9BILA</name>
<dbReference type="Proteomes" id="UP000887580">
    <property type="component" value="Unplaced"/>
</dbReference>
<protein>
    <submittedName>
        <fullName evidence="2">Uncharacterized protein</fullName>
    </submittedName>
</protein>
<accession>A0AC35G0K9</accession>
<evidence type="ECO:0000313" key="1">
    <source>
        <dbReference type="Proteomes" id="UP000887580"/>
    </source>
</evidence>